<keyword evidence="3" id="KW-1185">Reference proteome</keyword>
<organism evidence="2 3">
    <name type="scientific">Pseudonocardia humida</name>
    <dbReference type="NCBI Taxonomy" id="2800819"/>
    <lineage>
        <taxon>Bacteria</taxon>
        <taxon>Bacillati</taxon>
        <taxon>Actinomycetota</taxon>
        <taxon>Actinomycetes</taxon>
        <taxon>Pseudonocardiales</taxon>
        <taxon>Pseudonocardiaceae</taxon>
        <taxon>Pseudonocardia</taxon>
    </lineage>
</organism>
<protein>
    <submittedName>
        <fullName evidence="2">Uncharacterized protein</fullName>
    </submittedName>
</protein>
<evidence type="ECO:0000313" key="3">
    <source>
        <dbReference type="Proteomes" id="UP001165283"/>
    </source>
</evidence>
<dbReference type="EMBL" id="JAGSOV010000053">
    <property type="protein sequence ID" value="MCO1658273.1"/>
    <property type="molecule type" value="Genomic_DNA"/>
</dbReference>
<gene>
    <name evidence="2" type="ORF">KDL28_24735</name>
</gene>
<dbReference type="Proteomes" id="UP001165283">
    <property type="component" value="Unassembled WGS sequence"/>
</dbReference>
<evidence type="ECO:0000313" key="2">
    <source>
        <dbReference type="EMBL" id="MCO1658273.1"/>
    </source>
</evidence>
<evidence type="ECO:0000256" key="1">
    <source>
        <dbReference type="SAM" id="MobiDB-lite"/>
    </source>
</evidence>
<accession>A0ABT1A5I8</accession>
<reference evidence="2" key="1">
    <citation type="submission" date="2021-04" db="EMBL/GenBank/DDBJ databases">
        <title>Pseudonocardia sp. nov., isolated from sandy soil of mangrove forest.</title>
        <authorList>
            <person name="Zan Z."/>
            <person name="Huang R."/>
            <person name="Liu W."/>
        </authorList>
    </citation>
    <scope>NUCLEOTIDE SEQUENCE</scope>
    <source>
        <strain evidence="2">S2-4</strain>
    </source>
</reference>
<dbReference type="RefSeq" id="WP_252442038.1">
    <property type="nucleotide sequence ID" value="NZ_JAGSOV010000053.1"/>
</dbReference>
<feature type="region of interest" description="Disordered" evidence="1">
    <location>
        <begin position="103"/>
        <end position="133"/>
    </location>
</feature>
<proteinExistence type="predicted"/>
<comment type="caution">
    <text evidence="2">The sequence shown here is derived from an EMBL/GenBank/DDBJ whole genome shotgun (WGS) entry which is preliminary data.</text>
</comment>
<sequence>MSSGRNPLRTPSLYDGMEGLWSGQAVEPSVRAARLRLLDSKPEVRVVGPTTDRLGRPGPAVTVTETGEFRGDPVQGRAGVVEHELVFDQRTGGLLAHEPVLLDGGEHAGPRPLSLGHEMLTATRVGSTDERPR</sequence>
<name>A0ABT1A5I8_9PSEU</name>
<feature type="region of interest" description="Disordered" evidence="1">
    <location>
        <begin position="47"/>
        <end position="76"/>
    </location>
</feature>